<dbReference type="RefSeq" id="WP_083155577.1">
    <property type="nucleotide sequence ID" value="NZ_AP022560.1"/>
</dbReference>
<name>A0AAD1HD77_9MYCO</name>
<protein>
    <submittedName>
        <fullName evidence="1">Uncharacterized protein</fullName>
    </submittedName>
</protein>
<dbReference type="EMBL" id="AP022560">
    <property type="protein sequence ID" value="BBX01868.1"/>
    <property type="molecule type" value="Genomic_DNA"/>
</dbReference>
<dbReference type="AlphaFoldDB" id="A0AAD1HD77"/>
<sequence>MVGRPQIWHPFERVNLLLYRWAEDGRIADIWRNILPDSHRLFSVYSRADILALEWLGKPPRSDCQWCGTRKRVGVDQFGDDIFAGPIKGGGPRFAVVHLDGNNCARNNLKYAADAAAEKLHSLRHVEWAMRDPLQRTTIPTAYVESPCRERERSRRHVGDDDDWGPTDEFIPLLGINDRPETKAFAIVPPI</sequence>
<evidence type="ECO:0000313" key="1">
    <source>
        <dbReference type="EMBL" id="BBX01868.1"/>
    </source>
</evidence>
<proteinExistence type="predicted"/>
<gene>
    <name evidence="1" type="ORF">MMOR_28040</name>
</gene>
<accession>A0AAD1HD77</accession>
<organism evidence="1 2">
    <name type="scientific">Mycolicibacterium moriokaense</name>
    <dbReference type="NCBI Taxonomy" id="39691"/>
    <lineage>
        <taxon>Bacteria</taxon>
        <taxon>Bacillati</taxon>
        <taxon>Actinomycetota</taxon>
        <taxon>Actinomycetes</taxon>
        <taxon>Mycobacteriales</taxon>
        <taxon>Mycobacteriaceae</taxon>
        <taxon>Mycolicibacterium</taxon>
    </lineage>
</organism>
<evidence type="ECO:0000313" key="2">
    <source>
        <dbReference type="Proteomes" id="UP000466681"/>
    </source>
</evidence>
<reference evidence="1 2" key="1">
    <citation type="journal article" date="2019" name="Emerg. Microbes Infect.">
        <title>Comprehensive subspecies identification of 175 nontuberculous mycobacteria species based on 7547 genomic profiles.</title>
        <authorList>
            <person name="Matsumoto Y."/>
            <person name="Kinjo T."/>
            <person name="Motooka D."/>
            <person name="Nabeya D."/>
            <person name="Jung N."/>
            <person name="Uechi K."/>
            <person name="Horii T."/>
            <person name="Iida T."/>
            <person name="Fujita J."/>
            <person name="Nakamura S."/>
        </authorList>
    </citation>
    <scope>NUCLEOTIDE SEQUENCE [LARGE SCALE GENOMIC DNA]</scope>
    <source>
        <strain evidence="1 2">JCM 6375</strain>
    </source>
</reference>
<dbReference type="Proteomes" id="UP000466681">
    <property type="component" value="Chromosome"/>
</dbReference>
<dbReference type="KEGG" id="mmor:MMOR_28040"/>
<keyword evidence="2" id="KW-1185">Reference proteome</keyword>